<keyword evidence="3" id="KW-1185">Reference proteome</keyword>
<accession>A0A642UM47</accession>
<dbReference type="RefSeq" id="XP_034012011.1">
    <property type="nucleotide sequence ID" value="XM_034155979.1"/>
</dbReference>
<evidence type="ECO:0000313" key="3">
    <source>
        <dbReference type="Proteomes" id="UP000449547"/>
    </source>
</evidence>
<dbReference type="Proteomes" id="UP000449547">
    <property type="component" value="Unassembled WGS sequence"/>
</dbReference>
<organism evidence="2 3">
    <name type="scientific">Diutina rugosa</name>
    <name type="common">Yeast</name>
    <name type="synonym">Candida rugosa</name>
    <dbReference type="NCBI Taxonomy" id="5481"/>
    <lineage>
        <taxon>Eukaryota</taxon>
        <taxon>Fungi</taxon>
        <taxon>Dikarya</taxon>
        <taxon>Ascomycota</taxon>
        <taxon>Saccharomycotina</taxon>
        <taxon>Pichiomycetes</taxon>
        <taxon>Debaryomycetaceae</taxon>
        <taxon>Diutina</taxon>
    </lineage>
</organism>
<evidence type="ECO:0000313" key="2">
    <source>
        <dbReference type="EMBL" id="KAA8901530.1"/>
    </source>
</evidence>
<dbReference type="VEuPathDB" id="FungiDB:DIURU_003239"/>
<dbReference type="AlphaFoldDB" id="A0A642UM47"/>
<proteinExistence type="predicted"/>
<reference evidence="2 3" key="1">
    <citation type="submission" date="2019-07" db="EMBL/GenBank/DDBJ databases">
        <title>Genome assembly of two rare yeast pathogens: Diutina rugosa and Trichomonascus ciferrii.</title>
        <authorList>
            <person name="Mixao V."/>
            <person name="Saus E."/>
            <person name="Hansen A."/>
            <person name="Lass-Flor C."/>
            <person name="Gabaldon T."/>
        </authorList>
    </citation>
    <scope>NUCLEOTIDE SEQUENCE [LARGE SCALE GENOMIC DNA]</scope>
    <source>
        <strain evidence="2 3">CBS 613</strain>
    </source>
</reference>
<feature type="region of interest" description="Disordered" evidence="1">
    <location>
        <begin position="1"/>
        <end position="37"/>
    </location>
</feature>
<comment type="caution">
    <text evidence="2">The sequence shown here is derived from an EMBL/GenBank/DDBJ whole genome shotgun (WGS) entry which is preliminary data.</text>
</comment>
<name>A0A642UM47_DIURU</name>
<feature type="compositionally biased region" description="Basic and acidic residues" evidence="1">
    <location>
        <begin position="1"/>
        <end position="17"/>
    </location>
</feature>
<protein>
    <submittedName>
        <fullName evidence="2">Uncharacterized protein</fullName>
    </submittedName>
</protein>
<evidence type="ECO:0000256" key="1">
    <source>
        <dbReference type="SAM" id="MobiDB-lite"/>
    </source>
</evidence>
<sequence length="281" mass="33038">MTRDRDSPTSSCEDRPESPSTPEESDSQPGANYRGPTMQQLEDIQKHMISIESKMDLIIERLDKLSVNAEPQQKSDNSHGRTPFYYDPDDPDEVYVSMHEHLHWYKPRGDNWAEWSLWFSANKLLLKRLPVGSEPYKICWKLLVGFMPEKLTSGRPTSGTIAEQANSLDRYLLAYEERKEQFEVTRYEVTEEALEWRNEMKLIKAHIRDLFYMYAVHNKKELARRLKKLFQKAIIVNYLDVSVMLSHAADSLTKLGKDNPFSVYRYIIARLEEYESYVRDE</sequence>
<dbReference type="GeneID" id="54781890"/>
<gene>
    <name evidence="2" type="ORF">DIURU_003239</name>
</gene>
<dbReference type="EMBL" id="SWFT01000102">
    <property type="protein sequence ID" value="KAA8901530.1"/>
    <property type="molecule type" value="Genomic_DNA"/>
</dbReference>